<protein>
    <submittedName>
        <fullName evidence="8">Putative Fe-S oxidoreductase</fullName>
    </submittedName>
</protein>
<dbReference type="eggNOG" id="COG4121">
    <property type="taxonomic scope" value="Bacteria"/>
</dbReference>
<name>I3XUI0_SULBS</name>
<keyword evidence="2" id="KW-0004">4Fe-4S</keyword>
<organism evidence="8 9">
    <name type="scientific">Sulfurospirillum barnesii (strain ATCC 700032 / DSM 10660 / SES-3)</name>
    <dbReference type="NCBI Taxonomy" id="760154"/>
    <lineage>
        <taxon>Bacteria</taxon>
        <taxon>Pseudomonadati</taxon>
        <taxon>Campylobacterota</taxon>
        <taxon>Epsilonproteobacteria</taxon>
        <taxon>Campylobacterales</taxon>
        <taxon>Sulfurospirillaceae</taxon>
        <taxon>Sulfurospirillum</taxon>
    </lineage>
</organism>
<proteinExistence type="predicted"/>
<dbReference type="InterPro" id="IPR039661">
    <property type="entry name" value="ELP3"/>
</dbReference>
<accession>I3XUI0</accession>
<dbReference type="PANTHER" id="PTHR11135:SF1">
    <property type="entry name" value="PROTEIN YHCC"/>
    <property type="match status" value="1"/>
</dbReference>
<dbReference type="InterPro" id="IPR058240">
    <property type="entry name" value="rSAM_sf"/>
</dbReference>
<comment type="cofactor">
    <cofactor evidence="1">
        <name>[4Fe-4S] cluster</name>
        <dbReference type="ChEBI" id="CHEBI:49883"/>
    </cofactor>
</comment>
<dbReference type="Pfam" id="PF16199">
    <property type="entry name" value="Radical_SAM_C"/>
    <property type="match status" value="1"/>
</dbReference>
<dbReference type="CDD" id="cd02440">
    <property type="entry name" value="AdoMet_MTases"/>
    <property type="match status" value="1"/>
</dbReference>
<dbReference type="SMART" id="SM00729">
    <property type="entry name" value="Elp3"/>
    <property type="match status" value="1"/>
</dbReference>
<dbReference type="OrthoDB" id="9801689at2"/>
<evidence type="ECO:0000256" key="5">
    <source>
        <dbReference type="ARBA" id="ARBA00023004"/>
    </source>
</evidence>
<dbReference type="KEGG" id="sba:Sulba_0278"/>
<dbReference type="PROSITE" id="PS51918">
    <property type="entry name" value="RADICAL_SAM"/>
    <property type="match status" value="1"/>
</dbReference>
<dbReference type="SUPFAM" id="SSF102114">
    <property type="entry name" value="Radical SAM enzymes"/>
    <property type="match status" value="1"/>
</dbReference>
<dbReference type="SFLD" id="SFLDS00029">
    <property type="entry name" value="Radical_SAM"/>
    <property type="match status" value="1"/>
</dbReference>
<evidence type="ECO:0000313" key="9">
    <source>
        <dbReference type="Proteomes" id="UP000006176"/>
    </source>
</evidence>
<dbReference type="RefSeq" id="WP_014768485.1">
    <property type="nucleotide sequence ID" value="NC_018002.1"/>
</dbReference>
<dbReference type="PATRIC" id="fig|760154.4.peg.276"/>
<evidence type="ECO:0000256" key="1">
    <source>
        <dbReference type="ARBA" id="ARBA00001966"/>
    </source>
</evidence>
<dbReference type="InterPro" id="IPR005911">
    <property type="entry name" value="YhcC-like"/>
</dbReference>
<keyword evidence="3" id="KW-0949">S-adenosyl-L-methionine</keyword>
<dbReference type="eggNOG" id="COG1242">
    <property type="taxonomic scope" value="Bacteria"/>
</dbReference>
<dbReference type="Pfam" id="PF05430">
    <property type="entry name" value="Methyltransf_30"/>
    <property type="match status" value="1"/>
</dbReference>
<evidence type="ECO:0000313" key="8">
    <source>
        <dbReference type="EMBL" id="AFL67604.1"/>
    </source>
</evidence>
<evidence type="ECO:0000256" key="3">
    <source>
        <dbReference type="ARBA" id="ARBA00022691"/>
    </source>
</evidence>
<reference evidence="8 9" key="1">
    <citation type="submission" date="2012-06" db="EMBL/GenBank/DDBJ databases">
        <title>Complete sequence of Sulfurospirillum barnesii SES-3.</title>
        <authorList>
            <consortium name="US DOE Joint Genome Institute"/>
            <person name="Lucas S."/>
            <person name="Han J."/>
            <person name="Lapidus A."/>
            <person name="Cheng J.-F."/>
            <person name="Goodwin L."/>
            <person name="Pitluck S."/>
            <person name="Peters L."/>
            <person name="Ovchinnikova G."/>
            <person name="Lu M."/>
            <person name="Detter J.C."/>
            <person name="Han C."/>
            <person name="Tapia R."/>
            <person name="Land M."/>
            <person name="Hauser L."/>
            <person name="Kyrpides N."/>
            <person name="Ivanova N."/>
            <person name="Pagani I."/>
            <person name="Stolz J."/>
            <person name="Arkin A."/>
            <person name="Dehal P."/>
            <person name="Oremland R."/>
            <person name="Saltikov C."/>
            <person name="Basu P."/>
            <person name="Hollibaugh J."/>
            <person name="Newman D."/>
            <person name="Stolyar S."/>
            <person name="Hazen T."/>
            <person name="Woyke T."/>
        </authorList>
    </citation>
    <scope>NUCLEOTIDE SEQUENCE [LARGE SCALE GENOMIC DNA]</scope>
    <source>
        <strain evidence="9">ATCC 700032 / DSM 10660 / SES-3</strain>
    </source>
</reference>
<evidence type="ECO:0000256" key="4">
    <source>
        <dbReference type="ARBA" id="ARBA00022723"/>
    </source>
</evidence>
<dbReference type="SFLD" id="SFLDG01086">
    <property type="entry name" value="elongater_protein-like"/>
    <property type="match status" value="1"/>
</dbReference>
<dbReference type="CDD" id="cd01335">
    <property type="entry name" value="Radical_SAM"/>
    <property type="match status" value="1"/>
</dbReference>
<dbReference type="GO" id="GO:0046872">
    <property type="term" value="F:metal ion binding"/>
    <property type="evidence" value="ECO:0007669"/>
    <property type="project" value="UniProtKB-KW"/>
</dbReference>
<dbReference type="SUPFAM" id="SSF53335">
    <property type="entry name" value="S-adenosyl-L-methionine-dependent methyltransferases"/>
    <property type="match status" value="1"/>
</dbReference>
<dbReference type="NCBIfam" id="TIGR01212">
    <property type="entry name" value="TIGR01212 family radical SAM protein"/>
    <property type="match status" value="1"/>
</dbReference>
<keyword evidence="6" id="KW-0411">Iron-sulfur</keyword>
<dbReference type="InterPro" id="IPR006638">
    <property type="entry name" value="Elp3/MiaA/NifB-like_rSAM"/>
</dbReference>
<dbReference type="InterPro" id="IPR029063">
    <property type="entry name" value="SAM-dependent_MTases_sf"/>
</dbReference>
<feature type="domain" description="Radical SAM core" evidence="7">
    <location>
        <begin position="14"/>
        <end position="254"/>
    </location>
</feature>
<evidence type="ECO:0000256" key="6">
    <source>
        <dbReference type="ARBA" id="ARBA00023014"/>
    </source>
</evidence>
<evidence type="ECO:0000259" key="7">
    <source>
        <dbReference type="PROSITE" id="PS51918"/>
    </source>
</evidence>
<dbReference type="InterPro" id="IPR032432">
    <property type="entry name" value="Radical_SAM_C"/>
</dbReference>
<keyword evidence="5" id="KW-0408">Iron</keyword>
<dbReference type="InterPro" id="IPR008471">
    <property type="entry name" value="MnmC-like_methylTransf"/>
</dbReference>
<gene>
    <name evidence="8" type="ordered locus">Sulba_0278</name>
</gene>
<dbReference type="AlphaFoldDB" id="I3XUI0"/>
<dbReference type="InterPro" id="IPR023404">
    <property type="entry name" value="rSAM_horseshoe"/>
</dbReference>
<keyword evidence="9" id="KW-1185">Reference proteome</keyword>
<dbReference type="GO" id="GO:0016645">
    <property type="term" value="F:oxidoreductase activity, acting on the CH-NH group of donors"/>
    <property type="evidence" value="ECO:0007669"/>
    <property type="project" value="InterPro"/>
</dbReference>
<dbReference type="EMBL" id="CP003333">
    <property type="protein sequence ID" value="AFL67604.1"/>
    <property type="molecule type" value="Genomic_DNA"/>
</dbReference>
<dbReference type="Gene3D" id="3.40.50.150">
    <property type="entry name" value="Vaccinia Virus protein VP39"/>
    <property type="match status" value="1"/>
</dbReference>
<dbReference type="Proteomes" id="UP000006176">
    <property type="component" value="Chromosome"/>
</dbReference>
<dbReference type="SFLD" id="SFLDG01091">
    <property type="entry name" value="uncharacterized_CHP01210-like"/>
    <property type="match status" value="1"/>
</dbReference>
<evidence type="ECO:0000256" key="2">
    <source>
        <dbReference type="ARBA" id="ARBA00022485"/>
    </source>
</evidence>
<sequence length="558" mass="62907">MFSYLSHKEAMKCRYGEALYSIPVNLDFGCPNREKDGTGGCSFCPEHGARAAQIADAKSVEEQIEKAILFAKKRYKATSFALYIQAYTGTFASLLKQKEAYERLLSLYPFKALHIGTRPDCLSDATLEYLAELNSRLDVVVELGVQSLHDASLKRINRGHSAHASLEAIRRLHVKGLKVYAHLIIGFPNENFLMWEASVRGLVEAGIDGIKFHHLHVIAGTQLAREYEAEAFKVLSEYEYAEALMALLRIIPLHIPIIRLATDTPQKELIAPLWQMEKGHFGEYVAQSMRYRGIRQGDLVESQSLLRYEIPHTVHLNDGSTTFYSVCYKDYYHPKAGAYTQARRLFVEGSHLKERLLQGDVALLDIGFGMGYNTLEALRVAQQCSTFSLHVKAMEQDRMLLKQSATVVSEALHVKMLETLFTCKTYEEAFVKIDFQNVEARYGVQELEEQFDVIFLDPFVESNNASLVSLEFLTLLKMHLKPTGVLVASTSLQAVHDALILAGFEVEIVHCVGNDIKGVIATPLVTPTFLHVSHPYSDPYLVWSDKKIESEHQKRSLV</sequence>
<dbReference type="STRING" id="760154.Sulba_0278"/>
<dbReference type="InterPro" id="IPR007197">
    <property type="entry name" value="rSAM"/>
</dbReference>
<dbReference type="PANTHER" id="PTHR11135">
    <property type="entry name" value="HISTONE ACETYLTRANSFERASE-RELATED"/>
    <property type="match status" value="1"/>
</dbReference>
<dbReference type="SFLD" id="SFLDG01082">
    <property type="entry name" value="B12-binding_domain_containing"/>
    <property type="match status" value="1"/>
</dbReference>
<dbReference type="Pfam" id="PF04055">
    <property type="entry name" value="Radical_SAM"/>
    <property type="match status" value="1"/>
</dbReference>
<dbReference type="HOGENOM" id="CLU_035232_0_0_7"/>
<dbReference type="Gene3D" id="3.80.30.20">
    <property type="entry name" value="tm_1862 like domain"/>
    <property type="match status" value="1"/>
</dbReference>
<keyword evidence="4" id="KW-0479">Metal-binding</keyword>
<dbReference type="GO" id="GO:0051539">
    <property type="term" value="F:4 iron, 4 sulfur cluster binding"/>
    <property type="evidence" value="ECO:0007669"/>
    <property type="project" value="UniProtKB-KW"/>
</dbReference>